<gene>
    <name evidence="2" type="ORF">Cgig2_012001</name>
</gene>
<evidence type="ECO:0000313" key="2">
    <source>
        <dbReference type="EMBL" id="KAJ8447866.1"/>
    </source>
</evidence>
<feature type="compositionally biased region" description="Polar residues" evidence="1">
    <location>
        <begin position="89"/>
        <end position="108"/>
    </location>
</feature>
<name>A0A9Q1KNL5_9CARY</name>
<feature type="region of interest" description="Disordered" evidence="1">
    <location>
        <begin position="56"/>
        <end position="120"/>
    </location>
</feature>
<proteinExistence type="predicted"/>
<evidence type="ECO:0000313" key="3">
    <source>
        <dbReference type="Proteomes" id="UP001153076"/>
    </source>
</evidence>
<dbReference type="Proteomes" id="UP001153076">
    <property type="component" value="Unassembled WGS sequence"/>
</dbReference>
<reference evidence="2" key="1">
    <citation type="submission" date="2022-04" db="EMBL/GenBank/DDBJ databases">
        <title>Carnegiea gigantea Genome sequencing and assembly v2.</title>
        <authorList>
            <person name="Copetti D."/>
            <person name="Sanderson M.J."/>
            <person name="Burquez A."/>
            <person name="Wojciechowski M.F."/>
        </authorList>
    </citation>
    <scope>NUCLEOTIDE SEQUENCE</scope>
    <source>
        <strain evidence="2">SGP5-SGP5p</strain>
        <tissue evidence="2">Aerial part</tissue>
    </source>
</reference>
<comment type="caution">
    <text evidence="2">The sequence shown here is derived from an EMBL/GenBank/DDBJ whole genome shotgun (WGS) entry which is preliminary data.</text>
</comment>
<dbReference type="EMBL" id="JAKOGI010000034">
    <property type="protein sequence ID" value="KAJ8447866.1"/>
    <property type="molecule type" value="Genomic_DNA"/>
</dbReference>
<dbReference type="AlphaFoldDB" id="A0A9Q1KNL5"/>
<sequence>MVLKNLRPNNELSTLRIGGYKGMKLPTWTAMLPHINIHLNFLLLLQLQDTLDARDNSAADVGDNMTNGEVGPAIDSVSNADDGPAKFDLSQQNSAEIQADGNTGQQSPVEAVDDSHGPSVSPMVDDFPTLARRFLHYQNSERITDVIIMKI</sequence>
<evidence type="ECO:0000256" key="1">
    <source>
        <dbReference type="SAM" id="MobiDB-lite"/>
    </source>
</evidence>
<organism evidence="2 3">
    <name type="scientific">Carnegiea gigantea</name>
    <dbReference type="NCBI Taxonomy" id="171969"/>
    <lineage>
        <taxon>Eukaryota</taxon>
        <taxon>Viridiplantae</taxon>
        <taxon>Streptophyta</taxon>
        <taxon>Embryophyta</taxon>
        <taxon>Tracheophyta</taxon>
        <taxon>Spermatophyta</taxon>
        <taxon>Magnoliopsida</taxon>
        <taxon>eudicotyledons</taxon>
        <taxon>Gunneridae</taxon>
        <taxon>Pentapetalae</taxon>
        <taxon>Caryophyllales</taxon>
        <taxon>Cactineae</taxon>
        <taxon>Cactaceae</taxon>
        <taxon>Cactoideae</taxon>
        <taxon>Echinocereeae</taxon>
        <taxon>Carnegiea</taxon>
    </lineage>
</organism>
<keyword evidence="3" id="KW-1185">Reference proteome</keyword>
<accession>A0A9Q1KNL5</accession>
<protein>
    <submittedName>
        <fullName evidence="2">Uncharacterized protein</fullName>
    </submittedName>
</protein>